<evidence type="ECO:0000313" key="9">
    <source>
        <dbReference type="Proteomes" id="UP001629113"/>
    </source>
</evidence>
<reference evidence="8 9" key="1">
    <citation type="submission" date="2024-06" db="EMBL/GenBank/DDBJ databases">
        <title>Complete genome of Phlyctema vagabunda strain 19-DSS-EL-015.</title>
        <authorList>
            <person name="Fiorenzani C."/>
        </authorList>
    </citation>
    <scope>NUCLEOTIDE SEQUENCE [LARGE SCALE GENOMIC DNA]</scope>
    <source>
        <strain evidence="8 9">19-DSS-EL-015</strain>
    </source>
</reference>
<feature type="transmembrane region" description="Helical" evidence="6">
    <location>
        <begin position="12"/>
        <end position="35"/>
    </location>
</feature>
<feature type="region of interest" description="Disordered" evidence="5">
    <location>
        <begin position="305"/>
        <end position="338"/>
    </location>
</feature>
<feature type="compositionally biased region" description="Basic and acidic residues" evidence="5">
    <location>
        <begin position="305"/>
        <end position="326"/>
    </location>
</feature>
<keyword evidence="9" id="KW-1185">Reference proteome</keyword>
<comment type="subcellular location">
    <subcellularLocation>
        <location evidence="1">Membrane</location>
    </subcellularLocation>
</comment>
<feature type="transmembrane region" description="Helical" evidence="6">
    <location>
        <begin position="47"/>
        <end position="70"/>
    </location>
</feature>
<feature type="transmembrane region" description="Helical" evidence="6">
    <location>
        <begin position="108"/>
        <end position="133"/>
    </location>
</feature>
<organism evidence="8 9">
    <name type="scientific">Phlyctema vagabunda</name>
    <dbReference type="NCBI Taxonomy" id="108571"/>
    <lineage>
        <taxon>Eukaryota</taxon>
        <taxon>Fungi</taxon>
        <taxon>Dikarya</taxon>
        <taxon>Ascomycota</taxon>
        <taxon>Pezizomycotina</taxon>
        <taxon>Leotiomycetes</taxon>
        <taxon>Helotiales</taxon>
        <taxon>Dermateaceae</taxon>
        <taxon>Phlyctema</taxon>
    </lineage>
</organism>
<keyword evidence="4 6" id="KW-0472">Membrane</keyword>
<evidence type="ECO:0000256" key="6">
    <source>
        <dbReference type="SAM" id="Phobius"/>
    </source>
</evidence>
<evidence type="ECO:0000256" key="4">
    <source>
        <dbReference type="ARBA" id="ARBA00023136"/>
    </source>
</evidence>
<comment type="caution">
    <text evidence="8">The sequence shown here is derived from an EMBL/GenBank/DDBJ whole genome shotgun (WGS) entry which is preliminary data.</text>
</comment>
<gene>
    <name evidence="8" type="ORF">PVAG01_01329</name>
</gene>
<evidence type="ECO:0000313" key="8">
    <source>
        <dbReference type="EMBL" id="KAL3427820.1"/>
    </source>
</evidence>
<keyword evidence="3 6" id="KW-1133">Transmembrane helix</keyword>
<sequence>MDALLSLPVLGYFMMPGLFASYSTSLNLLFFYMTWSTLVLSHSPLKVEILGTLGVRLLFFLIPSTLFLLFDTLLPSLTVGIKTQGASALPTRTGGRKVSRRSASRPEWYQVVGLSIFNVCLGAAIQAAVEVFFTEVLNIRSALKVTTTLPMPWSILKDIIRGLLLRETLQYYIHRFVLHPNSANFVSDLHTKYFHSITAPYAFAVHYDHPLPYILLRVLPVYLPSLIFREHLLTHLLFLSLVTLEETLTFSGYTTMPGIMLGGLTRRQDLHSASKGKGNFAPWGLLDWIHGTSIGQDVIEDLRGEADKHQVKERGNKVVDSAKESGRAWNGRRKSRKA</sequence>
<dbReference type="PANTHER" id="PTHR11863">
    <property type="entry name" value="STEROL DESATURASE"/>
    <property type="match status" value="1"/>
</dbReference>
<proteinExistence type="predicted"/>
<dbReference type="Proteomes" id="UP001629113">
    <property type="component" value="Unassembled WGS sequence"/>
</dbReference>
<evidence type="ECO:0000259" key="7">
    <source>
        <dbReference type="Pfam" id="PF04116"/>
    </source>
</evidence>
<dbReference type="Pfam" id="PF04116">
    <property type="entry name" value="FA_hydroxylase"/>
    <property type="match status" value="1"/>
</dbReference>
<dbReference type="EMBL" id="JBFCZG010000001">
    <property type="protein sequence ID" value="KAL3427820.1"/>
    <property type="molecule type" value="Genomic_DNA"/>
</dbReference>
<evidence type="ECO:0000256" key="5">
    <source>
        <dbReference type="SAM" id="MobiDB-lite"/>
    </source>
</evidence>
<accession>A0ABR4PX67</accession>
<dbReference type="InterPro" id="IPR050307">
    <property type="entry name" value="Sterol_Desaturase_Related"/>
</dbReference>
<evidence type="ECO:0000256" key="1">
    <source>
        <dbReference type="ARBA" id="ARBA00004370"/>
    </source>
</evidence>
<keyword evidence="2 6" id="KW-0812">Transmembrane</keyword>
<feature type="domain" description="Fatty acid hydroxylase" evidence="7">
    <location>
        <begin position="161"/>
        <end position="292"/>
    </location>
</feature>
<evidence type="ECO:0000256" key="3">
    <source>
        <dbReference type="ARBA" id="ARBA00022989"/>
    </source>
</evidence>
<protein>
    <submittedName>
        <fullName evidence="8">Sterol desaturase family protein</fullName>
    </submittedName>
</protein>
<dbReference type="InterPro" id="IPR006694">
    <property type="entry name" value="Fatty_acid_hydroxylase"/>
</dbReference>
<name>A0ABR4PX67_9HELO</name>
<evidence type="ECO:0000256" key="2">
    <source>
        <dbReference type="ARBA" id="ARBA00022692"/>
    </source>
</evidence>